<reference evidence="3 4" key="1">
    <citation type="submission" date="2017-07" db="EMBL/GenBank/DDBJ databases">
        <title>Genome sequence of Streptomyces pluripotens MUSC 137T.</title>
        <authorList>
            <person name="Ser H.-L."/>
            <person name="Lee L.-H."/>
        </authorList>
    </citation>
    <scope>NUCLEOTIDE SEQUENCE [LARGE SCALE GENOMIC DNA]</scope>
    <source>
        <strain evidence="3 4">MUSC 137</strain>
    </source>
</reference>
<sequence length="314" mass="34621">MNRTAVLRGTAARTAVVVAATALVLTSCARDDGSGTPAVPTARSHARALTPTEDLRITDAEQRLIRRCMARHGFRYWEDRTLTARESRPLGYVQDDLAWARVHGYGSRIRAKEDRARLHNPNIAYRAALPATRKAAYDTAMDGGHDAEPLRTRTPGGGTVAKRSGGCTGAAEETLYGDPATWFRLDTTASNLRPLYVGRLLKDRRFTAAVDAWSRCMARAGHPYPDPQAARQATRDHPAEQTQAEEARSYAAETRIAVADATCARSVLLGPIGREREAYYLNRLPRAYVATLDAYRQLRLTALRRAEHITPARA</sequence>
<dbReference type="AlphaFoldDB" id="A0A221P5Q4"/>
<dbReference type="OrthoDB" id="4053327at2"/>
<evidence type="ECO:0000313" key="3">
    <source>
        <dbReference type="EMBL" id="ASN27482.1"/>
    </source>
</evidence>
<evidence type="ECO:0000256" key="1">
    <source>
        <dbReference type="SAM" id="MobiDB-lite"/>
    </source>
</evidence>
<dbReference type="KEGG" id="splu:LK06_028360"/>
<protein>
    <submittedName>
        <fullName evidence="3">Uncharacterized protein</fullName>
    </submittedName>
</protein>
<feature type="region of interest" description="Disordered" evidence="1">
    <location>
        <begin position="224"/>
        <end position="248"/>
    </location>
</feature>
<proteinExistence type="predicted"/>
<dbReference type="PROSITE" id="PS51257">
    <property type="entry name" value="PROKAR_LIPOPROTEIN"/>
    <property type="match status" value="1"/>
</dbReference>
<evidence type="ECO:0000256" key="2">
    <source>
        <dbReference type="SAM" id="SignalP"/>
    </source>
</evidence>
<feature type="chain" id="PRO_5011267232" evidence="2">
    <location>
        <begin position="30"/>
        <end position="314"/>
    </location>
</feature>
<dbReference type="EMBL" id="CP022433">
    <property type="protein sequence ID" value="ASN27482.1"/>
    <property type="molecule type" value="Genomic_DNA"/>
</dbReference>
<feature type="region of interest" description="Disordered" evidence="1">
    <location>
        <begin position="143"/>
        <end position="165"/>
    </location>
</feature>
<accession>A0A221P5Q4</accession>
<dbReference type="RefSeq" id="WP_039655408.1">
    <property type="nucleotide sequence ID" value="NZ_CP021080.1"/>
</dbReference>
<keyword evidence="2" id="KW-0732">Signal</keyword>
<feature type="signal peptide" evidence="2">
    <location>
        <begin position="1"/>
        <end position="29"/>
    </location>
</feature>
<dbReference type="STRING" id="1355015.LK06_028360"/>
<keyword evidence="4" id="KW-1185">Reference proteome</keyword>
<name>A0A221P5Q4_9ACTN</name>
<gene>
    <name evidence="3" type="ORF">LK07_29530</name>
</gene>
<organism evidence="3 4">
    <name type="scientific">Streptomyces pluripotens</name>
    <dbReference type="NCBI Taxonomy" id="1355015"/>
    <lineage>
        <taxon>Bacteria</taxon>
        <taxon>Bacillati</taxon>
        <taxon>Actinomycetota</taxon>
        <taxon>Actinomycetes</taxon>
        <taxon>Kitasatosporales</taxon>
        <taxon>Streptomycetaceae</taxon>
        <taxon>Streptomyces</taxon>
    </lineage>
</organism>
<dbReference type="Proteomes" id="UP000031501">
    <property type="component" value="Chromosome"/>
</dbReference>
<evidence type="ECO:0000313" key="4">
    <source>
        <dbReference type="Proteomes" id="UP000031501"/>
    </source>
</evidence>